<dbReference type="Pfam" id="PF01281">
    <property type="entry name" value="Ribosomal_L9_N"/>
    <property type="match status" value="1"/>
</dbReference>
<dbReference type="InterPro" id="IPR036935">
    <property type="entry name" value="Ribosomal_bL9_N_sf"/>
</dbReference>
<keyword evidence="4 7" id="KW-0689">Ribosomal protein</keyword>
<dbReference type="InterPro" id="IPR020069">
    <property type="entry name" value="Ribosomal_bL9_C"/>
</dbReference>
<sequence length="148" mass="16110">MKVILTEDVKALGKAGDIVEINDGYARNFILKQKKGLEANSRNLNDLKLKKANEDKVAQEKYEAALALKQEIEAGKIQLAIKTGEGGKAFGSISSKEIAAEVKSQMNLEIDKKKVLLKDAIKTIGEHTVGIKLHPKVTADLKVSVAEE</sequence>
<dbReference type="SUPFAM" id="SSF55658">
    <property type="entry name" value="L9 N-domain-like"/>
    <property type="match status" value="1"/>
</dbReference>
<dbReference type="GO" id="GO:1990904">
    <property type="term" value="C:ribonucleoprotein complex"/>
    <property type="evidence" value="ECO:0007669"/>
    <property type="project" value="UniProtKB-KW"/>
</dbReference>
<dbReference type="AlphaFoldDB" id="A0A6N7V0J7"/>
<evidence type="ECO:0000256" key="5">
    <source>
        <dbReference type="ARBA" id="ARBA00023274"/>
    </source>
</evidence>
<keyword evidence="2 7" id="KW-0699">rRNA-binding</keyword>
<dbReference type="GO" id="GO:0019843">
    <property type="term" value="F:rRNA binding"/>
    <property type="evidence" value="ECO:0007669"/>
    <property type="project" value="UniProtKB-UniRule"/>
</dbReference>
<keyword evidence="5 7" id="KW-0687">Ribonucleoprotein</keyword>
<evidence type="ECO:0000259" key="8">
    <source>
        <dbReference type="Pfam" id="PF01281"/>
    </source>
</evidence>
<comment type="similarity">
    <text evidence="1 7">Belongs to the bacterial ribosomal protein bL9 family.</text>
</comment>
<dbReference type="InterPro" id="IPR036791">
    <property type="entry name" value="Ribosomal_bL9_C_sf"/>
</dbReference>
<dbReference type="Proteomes" id="UP000434409">
    <property type="component" value="Unassembled WGS sequence"/>
</dbReference>
<evidence type="ECO:0000313" key="10">
    <source>
        <dbReference type="EMBL" id="MSR93670.1"/>
    </source>
</evidence>
<dbReference type="EMBL" id="VULY01000018">
    <property type="protein sequence ID" value="MSR93670.1"/>
    <property type="molecule type" value="Genomic_DNA"/>
</dbReference>
<evidence type="ECO:0000256" key="3">
    <source>
        <dbReference type="ARBA" id="ARBA00022884"/>
    </source>
</evidence>
<dbReference type="InterPro" id="IPR020070">
    <property type="entry name" value="Ribosomal_bL9_N"/>
</dbReference>
<evidence type="ECO:0000256" key="7">
    <source>
        <dbReference type="HAMAP-Rule" id="MF_00503"/>
    </source>
</evidence>
<evidence type="ECO:0000313" key="11">
    <source>
        <dbReference type="Proteomes" id="UP000434409"/>
    </source>
</evidence>
<gene>
    <name evidence="7" type="primary">rplI</name>
    <name evidence="10" type="ORF">FYJ34_05185</name>
</gene>
<dbReference type="InterPro" id="IPR020594">
    <property type="entry name" value="Ribosomal_bL9_bac/chp"/>
</dbReference>
<comment type="function">
    <text evidence="7">Binds to the 23S rRNA.</text>
</comment>
<dbReference type="Gene3D" id="3.10.430.100">
    <property type="entry name" value="Ribosomal protein L9, C-terminal domain"/>
    <property type="match status" value="1"/>
</dbReference>
<evidence type="ECO:0000256" key="6">
    <source>
        <dbReference type="ARBA" id="ARBA00035292"/>
    </source>
</evidence>
<reference evidence="10 11" key="1">
    <citation type="submission" date="2019-08" db="EMBL/GenBank/DDBJ databases">
        <title>In-depth cultivation of the pig gut microbiome towards novel bacterial diversity and tailored functional studies.</title>
        <authorList>
            <person name="Wylensek D."/>
            <person name="Hitch T.C.A."/>
            <person name="Clavel T."/>
        </authorList>
    </citation>
    <scope>NUCLEOTIDE SEQUENCE [LARGE SCALE GENOMIC DNA]</scope>
    <source>
        <strain evidence="10 11">68-1-5</strain>
    </source>
</reference>
<proteinExistence type="inferred from homology"/>
<dbReference type="GO" id="GO:0006412">
    <property type="term" value="P:translation"/>
    <property type="evidence" value="ECO:0007669"/>
    <property type="project" value="UniProtKB-UniRule"/>
</dbReference>
<accession>A0A6N7V0J7</accession>
<comment type="caution">
    <text evidence="10">The sequence shown here is derived from an EMBL/GenBank/DDBJ whole genome shotgun (WGS) entry which is preliminary data.</text>
</comment>
<dbReference type="Pfam" id="PF03948">
    <property type="entry name" value="Ribosomal_L9_C"/>
    <property type="match status" value="1"/>
</dbReference>
<dbReference type="GO" id="GO:0005840">
    <property type="term" value="C:ribosome"/>
    <property type="evidence" value="ECO:0007669"/>
    <property type="project" value="UniProtKB-KW"/>
</dbReference>
<feature type="domain" description="Large ribosomal subunit protein bL9 C-terminal" evidence="9">
    <location>
        <begin position="64"/>
        <end position="146"/>
    </location>
</feature>
<dbReference type="HAMAP" id="MF_00503">
    <property type="entry name" value="Ribosomal_bL9"/>
    <property type="match status" value="1"/>
</dbReference>
<protein>
    <recommendedName>
        <fullName evidence="6 7">Large ribosomal subunit protein bL9</fullName>
    </recommendedName>
</protein>
<feature type="domain" description="Ribosomal protein L9" evidence="8">
    <location>
        <begin position="1"/>
        <end position="46"/>
    </location>
</feature>
<dbReference type="SUPFAM" id="SSF55653">
    <property type="entry name" value="Ribosomal protein L9 C-domain"/>
    <property type="match status" value="1"/>
</dbReference>
<dbReference type="InterPro" id="IPR009027">
    <property type="entry name" value="Ribosomal_bL9/RNase_H1_N"/>
</dbReference>
<evidence type="ECO:0000256" key="4">
    <source>
        <dbReference type="ARBA" id="ARBA00022980"/>
    </source>
</evidence>
<keyword evidence="3 7" id="KW-0694">RNA-binding</keyword>
<dbReference type="Gene3D" id="3.40.5.10">
    <property type="entry name" value="Ribosomal protein L9, N-terminal domain"/>
    <property type="match status" value="1"/>
</dbReference>
<dbReference type="PANTHER" id="PTHR21368">
    <property type="entry name" value="50S RIBOSOMAL PROTEIN L9"/>
    <property type="match status" value="1"/>
</dbReference>
<evidence type="ECO:0000256" key="2">
    <source>
        <dbReference type="ARBA" id="ARBA00022730"/>
    </source>
</evidence>
<name>A0A6N7V0J7_9FIRM</name>
<organism evidence="10 11">
    <name type="scientific">Suipraeoptans intestinalis</name>
    <dbReference type="NCBI Taxonomy" id="2606628"/>
    <lineage>
        <taxon>Bacteria</taxon>
        <taxon>Bacillati</taxon>
        <taxon>Bacillota</taxon>
        <taxon>Clostridia</taxon>
        <taxon>Lachnospirales</taxon>
        <taxon>Lachnospiraceae</taxon>
        <taxon>Suipraeoptans</taxon>
    </lineage>
</organism>
<evidence type="ECO:0000259" key="9">
    <source>
        <dbReference type="Pfam" id="PF03948"/>
    </source>
</evidence>
<dbReference type="GO" id="GO:0003735">
    <property type="term" value="F:structural constituent of ribosome"/>
    <property type="evidence" value="ECO:0007669"/>
    <property type="project" value="InterPro"/>
</dbReference>
<dbReference type="RefSeq" id="WP_154476769.1">
    <property type="nucleotide sequence ID" value="NZ_VULY01000018.1"/>
</dbReference>
<dbReference type="NCBIfam" id="TIGR00158">
    <property type="entry name" value="L9"/>
    <property type="match status" value="1"/>
</dbReference>
<keyword evidence="11" id="KW-1185">Reference proteome</keyword>
<dbReference type="InterPro" id="IPR000244">
    <property type="entry name" value="Ribosomal_bL9"/>
</dbReference>
<evidence type="ECO:0000256" key="1">
    <source>
        <dbReference type="ARBA" id="ARBA00010605"/>
    </source>
</evidence>